<reference evidence="2" key="1">
    <citation type="submission" date="2022-03" db="EMBL/GenBank/DDBJ databases">
        <title>De novo assembled genomes of Belliella spp. (Cyclobacteriaceae) strains.</title>
        <authorList>
            <person name="Szabo A."/>
            <person name="Korponai K."/>
            <person name="Felfoldi T."/>
        </authorList>
    </citation>
    <scope>NUCLEOTIDE SEQUENCE</scope>
    <source>
        <strain evidence="2">DSM 111903</strain>
    </source>
</reference>
<feature type="signal peptide" evidence="1">
    <location>
        <begin position="1"/>
        <end position="23"/>
    </location>
</feature>
<dbReference type="RefSeq" id="WP_241410050.1">
    <property type="nucleotide sequence ID" value="NZ_JAKZGO010000002.1"/>
</dbReference>
<keyword evidence="1" id="KW-0732">Signal</keyword>
<name>A0ABS9V7X2_9BACT</name>
<dbReference type="EMBL" id="JAKZGO010000002">
    <property type="protein sequence ID" value="MCH7412468.1"/>
    <property type="molecule type" value="Genomic_DNA"/>
</dbReference>
<sequence>MQKSIKLLFSLFLLLLGMKSVSAQEWTGTWNSTFGEFRLHQVDNQVFGDYANVGVLYGGVSIDASGNRFIEGTFENYSSRRNGVFKFRIDPSNSEKFIGEWTFNSPTSWSSWSGNRTSKTKPALRSFYRVTGRSHDKDWKAINENYDVRFKKDGIAHFHTKGVNGTYNFLLPKGDWEMEVKKQGFRDYNGVIEVKDRYPNQNQYFLHQFQLIPAGNVSIGALDRNAIPRGSEIQVVEAARSSSIQTDLLINSNSNVQGKTYVVLDNQGELGYIQVSGDPPNAISNQFRKITNYPASAPISFSISPDAAMVAKVHQSGSVNADKLEIYNLSGVLQGSLSPQELRNMVAKRSIPLKRGELVTIKKVTFRNNTDVIVDADAVLSSGGSTLKWVVILRFNRTTKRFTMIESIEGTFGRFTETNSRIDLANKSKYQFGTDKASQKIKFNNNQISVGNNVRFEKGDYTTLN</sequence>
<evidence type="ECO:0000313" key="3">
    <source>
        <dbReference type="Proteomes" id="UP001165430"/>
    </source>
</evidence>
<keyword evidence="3" id="KW-1185">Reference proteome</keyword>
<proteinExistence type="predicted"/>
<organism evidence="2 3">
    <name type="scientific">Belliella alkalica</name>
    <dbReference type="NCBI Taxonomy" id="1730871"/>
    <lineage>
        <taxon>Bacteria</taxon>
        <taxon>Pseudomonadati</taxon>
        <taxon>Bacteroidota</taxon>
        <taxon>Cytophagia</taxon>
        <taxon>Cytophagales</taxon>
        <taxon>Cyclobacteriaceae</taxon>
        <taxon>Belliella</taxon>
    </lineage>
</organism>
<protein>
    <recommendedName>
        <fullName evidence="4">Carboxypeptidase regulatory-like domain-containing protein</fullName>
    </recommendedName>
</protein>
<evidence type="ECO:0008006" key="4">
    <source>
        <dbReference type="Google" id="ProtNLM"/>
    </source>
</evidence>
<evidence type="ECO:0000256" key="1">
    <source>
        <dbReference type="SAM" id="SignalP"/>
    </source>
</evidence>
<accession>A0ABS9V7X2</accession>
<gene>
    <name evidence="2" type="ORF">MM213_03150</name>
</gene>
<feature type="chain" id="PRO_5045995210" description="Carboxypeptidase regulatory-like domain-containing protein" evidence="1">
    <location>
        <begin position="24"/>
        <end position="465"/>
    </location>
</feature>
<comment type="caution">
    <text evidence="2">The sequence shown here is derived from an EMBL/GenBank/DDBJ whole genome shotgun (WGS) entry which is preliminary data.</text>
</comment>
<dbReference type="Proteomes" id="UP001165430">
    <property type="component" value="Unassembled WGS sequence"/>
</dbReference>
<evidence type="ECO:0000313" key="2">
    <source>
        <dbReference type="EMBL" id="MCH7412468.1"/>
    </source>
</evidence>